<dbReference type="Proteomes" id="UP000053558">
    <property type="component" value="Unassembled WGS sequence"/>
</dbReference>
<evidence type="ECO:0000256" key="2">
    <source>
        <dbReference type="ARBA" id="ARBA00023315"/>
    </source>
</evidence>
<dbReference type="OrthoDB" id="25586at2759"/>
<feature type="domain" description="N-acetyltransferase" evidence="4">
    <location>
        <begin position="1"/>
        <end position="175"/>
    </location>
</feature>
<evidence type="ECO:0000259" key="4">
    <source>
        <dbReference type="PROSITE" id="PS51186"/>
    </source>
</evidence>
<evidence type="ECO:0000313" key="6">
    <source>
        <dbReference type="Proteomes" id="UP000053558"/>
    </source>
</evidence>
<dbReference type="GO" id="GO:1990189">
    <property type="term" value="F:protein N-terminal-serine acetyltransferase activity"/>
    <property type="evidence" value="ECO:0007669"/>
    <property type="project" value="TreeGrafter"/>
</dbReference>
<comment type="caution">
    <text evidence="5">The sequence shown here is derived from an EMBL/GenBank/DDBJ whole genome shotgun (WGS) entry which is preliminary data.</text>
</comment>
<organism evidence="5 6">
    <name type="scientific">Coniophora puteana (strain RWD-64-598)</name>
    <name type="common">Brown rot fungus</name>
    <dbReference type="NCBI Taxonomy" id="741705"/>
    <lineage>
        <taxon>Eukaryota</taxon>
        <taxon>Fungi</taxon>
        <taxon>Dikarya</taxon>
        <taxon>Basidiomycota</taxon>
        <taxon>Agaricomycotina</taxon>
        <taxon>Agaricomycetes</taxon>
        <taxon>Agaricomycetidae</taxon>
        <taxon>Boletales</taxon>
        <taxon>Coniophorineae</taxon>
        <taxon>Coniophoraceae</taxon>
        <taxon>Coniophora</taxon>
    </lineage>
</organism>
<dbReference type="InterPro" id="IPR045047">
    <property type="entry name" value="Ard1-like"/>
</dbReference>
<dbReference type="PROSITE" id="PS51186">
    <property type="entry name" value="GNAT"/>
    <property type="match status" value="1"/>
</dbReference>
<dbReference type="GO" id="GO:0031415">
    <property type="term" value="C:NatA complex"/>
    <property type="evidence" value="ECO:0007669"/>
    <property type="project" value="InterPro"/>
</dbReference>
<dbReference type="PANTHER" id="PTHR23091:SF4">
    <property type="entry name" value="N-TERMINAL AMINO-ACID N(ALPHA)-ACETYLTRANSFERASE NATA"/>
    <property type="match status" value="1"/>
</dbReference>
<proteinExistence type="inferred from homology"/>
<reference evidence="6" key="1">
    <citation type="journal article" date="2012" name="Science">
        <title>The Paleozoic origin of enzymatic lignin decomposition reconstructed from 31 fungal genomes.</title>
        <authorList>
            <person name="Floudas D."/>
            <person name="Binder M."/>
            <person name="Riley R."/>
            <person name="Barry K."/>
            <person name="Blanchette R.A."/>
            <person name="Henrissat B."/>
            <person name="Martinez A.T."/>
            <person name="Otillar R."/>
            <person name="Spatafora J.W."/>
            <person name="Yadav J.S."/>
            <person name="Aerts A."/>
            <person name="Benoit I."/>
            <person name="Boyd A."/>
            <person name="Carlson A."/>
            <person name="Copeland A."/>
            <person name="Coutinho P.M."/>
            <person name="de Vries R.P."/>
            <person name="Ferreira P."/>
            <person name="Findley K."/>
            <person name="Foster B."/>
            <person name="Gaskell J."/>
            <person name="Glotzer D."/>
            <person name="Gorecki P."/>
            <person name="Heitman J."/>
            <person name="Hesse C."/>
            <person name="Hori C."/>
            <person name="Igarashi K."/>
            <person name="Jurgens J.A."/>
            <person name="Kallen N."/>
            <person name="Kersten P."/>
            <person name="Kohler A."/>
            <person name="Kuees U."/>
            <person name="Kumar T.K.A."/>
            <person name="Kuo A."/>
            <person name="LaButti K."/>
            <person name="Larrondo L.F."/>
            <person name="Lindquist E."/>
            <person name="Ling A."/>
            <person name="Lombard V."/>
            <person name="Lucas S."/>
            <person name="Lundell T."/>
            <person name="Martin R."/>
            <person name="McLaughlin D.J."/>
            <person name="Morgenstern I."/>
            <person name="Morin E."/>
            <person name="Murat C."/>
            <person name="Nagy L.G."/>
            <person name="Nolan M."/>
            <person name="Ohm R.A."/>
            <person name="Patyshakuliyeva A."/>
            <person name="Rokas A."/>
            <person name="Ruiz-Duenas F.J."/>
            <person name="Sabat G."/>
            <person name="Salamov A."/>
            <person name="Samejima M."/>
            <person name="Schmutz J."/>
            <person name="Slot J.C."/>
            <person name="St John F."/>
            <person name="Stenlid J."/>
            <person name="Sun H."/>
            <person name="Sun S."/>
            <person name="Syed K."/>
            <person name="Tsang A."/>
            <person name="Wiebenga A."/>
            <person name="Young D."/>
            <person name="Pisabarro A."/>
            <person name="Eastwood D.C."/>
            <person name="Martin F."/>
            <person name="Cullen D."/>
            <person name="Grigoriev I.V."/>
            <person name="Hibbett D.S."/>
        </authorList>
    </citation>
    <scope>NUCLEOTIDE SEQUENCE [LARGE SCALE GENOMIC DNA]</scope>
    <source>
        <strain evidence="6">RWD-64-598 SS2</strain>
    </source>
</reference>
<dbReference type="PANTHER" id="PTHR23091">
    <property type="entry name" value="N-TERMINAL ACETYLTRANSFERASE"/>
    <property type="match status" value="1"/>
</dbReference>
<name>A0A5M3MFW9_CONPW</name>
<accession>A0A5M3MFW9</accession>
<dbReference type="EMBL" id="JH711582">
    <property type="protein sequence ID" value="EIW78112.1"/>
    <property type="molecule type" value="Genomic_DNA"/>
</dbReference>
<dbReference type="Gene3D" id="3.40.630.30">
    <property type="match status" value="1"/>
</dbReference>
<gene>
    <name evidence="5" type="ORF">CONPUDRAFT_127572</name>
</gene>
<dbReference type="GO" id="GO:1990190">
    <property type="term" value="F:protein-N-terminal-glutamate acetyltransferase activity"/>
    <property type="evidence" value="ECO:0007669"/>
    <property type="project" value="TreeGrafter"/>
</dbReference>
<dbReference type="Pfam" id="PF00583">
    <property type="entry name" value="Acetyltransf_1"/>
    <property type="match status" value="1"/>
</dbReference>
<keyword evidence="6" id="KW-1185">Reference proteome</keyword>
<dbReference type="SUPFAM" id="SSF55729">
    <property type="entry name" value="Acyl-CoA N-acyltransferases (Nat)"/>
    <property type="match status" value="1"/>
</dbReference>
<dbReference type="GeneID" id="19200074"/>
<evidence type="ECO:0000313" key="5">
    <source>
        <dbReference type="EMBL" id="EIW78112.1"/>
    </source>
</evidence>
<keyword evidence="2 5" id="KW-0012">Acyltransferase</keyword>
<comment type="similarity">
    <text evidence="3">Belongs to the acetyltransferase family. ARD1 subfamily.</text>
</comment>
<evidence type="ECO:0000256" key="1">
    <source>
        <dbReference type="ARBA" id="ARBA00022679"/>
    </source>
</evidence>
<protein>
    <submittedName>
        <fullName evidence="5">Acyl-CoA N-acyltransferase</fullName>
    </submittedName>
</protein>
<sequence>MNIRLAEPKDLLGIQACGFHNLPETYGSKYWLTTLVRWPQLSFVAEDQRGKIVGYVFTIIEDLPIIYEPSTQLGKLFDRWHVRPRRPTNYKRIGYVNSISVLRSHRRMGIARKLMGLSIKAVVESYGLREVYLTVRKSNRAARSLYQSLGFVAYDEELRYYNDGETGIHMKVTRKVPPERRSTLPLPEPTPRKSWQSKMIPNFHWKTRIGPPKPGLIKRRATTIHQAEWMGGTVKIGPLS</sequence>
<evidence type="ECO:0000256" key="3">
    <source>
        <dbReference type="ARBA" id="ARBA00025786"/>
    </source>
</evidence>
<dbReference type="AlphaFoldDB" id="A0A5M3MFW9"/>
<dbReference type="InterPro" id="IPR000182">
    <property type="entry name" value="GNAT_dom"/>
</dbReference>
<dbReference type="CDD" id="cd04301">
    <property type="entry name" value="NAT_SF"/>
    <property type="match status" value="1"/>
</dbReference>
<dbReference type="KEGG" id="cput:CONPUDRAFT_127572"/>
<keyword evidence="1 5" id="KW-0808">Transferase</keyword>
<dbReference type="RefSeq" id="XP_007771199.1">
    <property type="nucleotide sequence ID" value="XM_007773009.1"/>
</dbReference>
<dbReference type="InterPro" id="IPR016181">
    <property type="entry name" value="Acyl_CoA_acyltransferase"/>
</dbReference>